<keyword evidence="2" id="KW-1277">Toxin-antitoxin system</keyword>
<dbReference type="Gene3D" id="3.30.2310.20">
    <property type="entry name" value="RelE-like"/>
    <property type="match status" value="1"/>
</dbReference>
<dbReference type="AlphaFoldDB" id="A0A7Y9S7P0"/>
<proteinExistence type="inferred from homology"/>
<dbReference type="InterPro" id="IPR035093">
    <property type="entry name" value="RelE/ParE_toxin_dom_sf"/>
</dbReference>
<comment type="caution">
    <text evidence="3">The sequence shown here is derived from an EMBL/GenBank/DDBJ whole genome shotgun (WGS) entry which is preliminary data.</text>
</comment>
<gene>
    <name evidence="3" type="ORF">FHU41_002463</name>
</gene>
<protein>
    <submittedName>
        <fullName evidence="3">mRNA-degrading endonuclease RelE of RelBE toxin-antitoxin system</fullName>
    </submittedName>
</protein>
<evidence type="ECO:0000313" key="4">
    <source>
        <dbReference type="Proteomes" id="UP000521748"/>
    </source>
</evidence>
<evidence type="ECO:0000313" key="3">
    <source>
        <dbReference type="EMBL" id="NYE96213.1"/>
    </source>
</evidence>
<dbReference type="SUPFAM" id="SSF143011">
    <property type="entry name" value="RelE-like"/>
    <property type="match status" value="1"/>
</dbReference>
<keyword evidence="3" id="KW-0255">Endonuclease</keyword>
<dbReference type="Pfam" id="PF05016">
    <property type="entry name" value="ParE_toxin"/>
    <property type="match status" value="1"/>
</dbReference>
<dbReference type="EMBL" id="JACBYQ010000002">
    <property type="protein sequence ID" value="NYE96213.1"/>
    <property type="molecule type" value="Genomic_DNA"/>
</dbReference>
<dbReference type="GO" id="GO:0004519">
    <property type="term" value="F:endonuclease activity"/>
    <property type="evidence" value="ECO:0007669"/>
    <property type="project" value="UniProtKB-KW"/>
</dbReference>
<keyword evidence="3" id="KW-0540">Nuclease</keyword>
<keyword evidence="3" id="KW-0378">Hydrolase</keyword>
<reference evidence="3 4" key="1">
    <citation type="submission" date="2020-07" db="EMBL/GenBank/DDBJ databases">
        <title>Sequencing the genomes of 1000 actinobacteria strains.</title>
        <authorList>
            <person name="Klenk H.-P."/>
        </authorList>
    </citation>
    <scope>NUCLEOTIDE SEQUENCE [LARGE SCALE GENOMIC DNA]</scope>
    <source>
        <strain evidence="3 4">DSM 102047</strain>
    </source>
</reference>
<dbReference type="RefSeq" id="WP_179389899.1">
    <property type="nucleotide sequence ID" value="NZ_JACBYQ010000002.1"/>
</dbReference>
<comment type="similarity">
    <text evidence="1">Belongs to the RelE toxin family.</text>
</comment>
<keyword evidence="4" id="KW-1185">Reference proteome</keyword>
<evidence type="ECO:0000256" key="1">
    <source>
        <dbReference type="ARBA" id="ARBA00006226"/>
    </source>
</evidence>
<dbReference type="Proteomes" id="UP000521748">
    <property type="component" value="Unassembled WGS sequence"/>
</dbReference>
<accession>A0A7Y9S7P0</accession>
<dbReference type="PANTHER" id="PTHR35601">
    <property type="entry name" value="TOXIN RELE"/>
    <property type="match status" value="1"/>
</dbReference>
<organism evidence="3 4">
    <name type="scientific">Psychromicrobium silvestre</name>
    <dbReference type="NCBI Taxonomy" id="1645614"/>
    <lineage>
        <taxon>Bacteria</taxon>
        <taxon>Bacillati</taxon>
        <taxon>Actinomycetota</taxon>
        <taxon>Actinomycetes</taxon>
        <taxon>Micrococcales</taxon>
        <taxon>Micrococcaceae</taxon>
        <taxon>Psychromicrobium</taxon>
    </lineage>
</organism>
<name>A0A7Y9S7P0_9MICC</name>
<evidence type="ECO:0000256" key="2">
    <source>
        <dbReference type="ARBA" id="ARBA00022649"/>
    </source>
</evidence>
<dbReference type="InterPro" id="IPR007712">
    <property type="entry name" value="RelE/ParE_toxin"/>
</dbReference>
<sequence>MAYEIVFSATARRDLRKVPPRIVPAIIEFVYGDLARNPQRVGKPLERELAGFHSARRGPYRVIYSINNEKVTVELLRIDHRADVYRNR</sequence>
<dbReference type="PANTHER" id="PTHR35601:SF1">
    <property type="entry name" value="TOXIN RELE"/>
    <property type="match status" value="1"/>
</dbReference>